<dbReference type="OrthoDB" id="5317833at2759"/>
<dbReference type="Proteomes" id="UP000799424">
    <property type="component" value="Unassembled WGS sequence"/>
</dbReference>
<evidence type="ECO:0000313" key="1">
    <source>
        <dbReference type="EMBL" id="KAF2833499.1"/>
    </source>
</evidence>
<name>A0A6A7ALF8_9PLEO</name>
<protein>
    <submittedName>
        <fullName evidence="1">Uncharacterized protein</fullName>
    </submittedName>
</protein>
<gene>
    <name evidence="1" type="ORF">CC86DRAFT_10768</name>
</gene>
<accession>A0A6A7ALF8</accession>
<evidence type="ECO:0000313" key="2">
    <source>
        <dbReference type="Proteomes" id="UP000799424"/>
    </source>
</evidence>
<proteinExistence type="predicted"/>
<sequence>MAQDTTRLLVLPFLQQWDASSSRLSIRLLLIPRDSFIEPHATNNPTSPAFFPNVTFKFKIHVSTGLRDYPVLGTGEVVQSITLENRASYATVFSKLATTFGNVINKNPSADKRARNANPGRIAVRKHLPVSYRDAVRYTPDGSDLFSTDETYSCSMKKVEPKRFYKPPEKPFAPSWGELIASILRIPDFAALAGFIRTCDIEIPASDIKEGAYVWFELENETATTIAISDSARMRTFAARILPLNASSSLFSATLFAVEKTATIVPLDTVLKETDDYFDGWAKAVHGMQPTNGTYLTERPNNDRPSKDIGIRLGWDDEQVTIWADRLIDPMKQQYDDFPFGVRGYRVDVREAGTVPWYSLSRAEGSFGISEAPLGTVTSELGVEVHPVKSLLGVDDKKEYWLPMYFVNWTQSSLVGIDETASLILGRPRDTRQTANRGSTDPALQLRYGRTYQFRVRLMDQTGGGPLLGSASSTLGPSPSPTVAFARWIKPLALVLVGQMPSLRDEPGADNSIQVQRFELKRPPLTYPAIVYTGYPNALEELKTQAEAIAQLPDDPTLSVTEPNLPDPDADRVEITVLIQTAPQDPLAKDGPYMELYTTTRAFPSDVKASISFGVEWRDMADIRTPPVPWNAAATTGPLLLPTARTIRLRINALCRDEPNPDKPYFGADDVRRGPQLMIPLRKNPASEANLFVANPPSYTITGFFLQPQLDTTSRLAEAIGIRSIDTKLRALPGKRVVFACSSSLLHLVGPDRGSLSFTSHSDLALRWIVVIRLNLLRDWSWDGFPLDGVQVQRDGKFLVSVAPVQALNEDALSGLPDRSKSHIVIVDVIEPRLNAEGKPIEINLDYTVITTFSGLSAPTSDPPIALHIRLPVTTAPTQVPQLASVGLAMSPYVRDANYSSTSPRKKVLWLEFASPIGDDFTRYVARVLKSAPDPLLIVRRSAPNNTFMAASFIDTAFGAPGAPDSEAPEPPIPLDPELIRRIVPDQSTDFAGSDAMQQLIPTSSPLHWGLPLPAGITEASVELFGFWTYEFRVGRADDTWCTAQARYGPPLRVTGIQHPAPQLACSMNRNHVRISVSAPFAKPIVSGKISVGYEPSTEIWFLLYAQAAQIDGGTEKRNILVGRVKGVATRSRKFAHFEANAEFVRKDVNVVLGMYGLKTNTSLSAMAVELFGQQDKVTDPLGGDLGRQRILRTSCLVPVPAMC</sequence>
<keyword evidence="2" id="KW-1185">Reference proteome</keyword>
<dbReference type="EMBL" id="MU006216">
    <property type="protein sequence ID" value="KAF2833499.1"/>
    <property type="molecule type" value="Genomic_DNA"/>
</dbReference>
<reference evidence="1" key="1">
    <citation type="journal article" date="2020" name="Stud. Mycol.">
        <title>101 Dothideomycetes genomes: a test case for predicting lifestyles and emergence of pathogens.</title>
        <authorList>
            <person name="Haridas S."/>
            <person name="Albert R."/>
            <person name="Binder M."/>
            <person name="Bloem J."/>
            <person name="Labutti K."/>
            <person name="Salamov A."/>
            <person name="Andreopoulos B."/>
            <person name="Baker S."/>
            <person name="Barry K."/>
            <person name="Bills G."/>
            <person name="Bluhm B."/>
            <person name="Cannon C."/>
            <person name="Castanera R."/>
            <person name="Culley D."/>
            <person name="Daum C."/>
            <person name="Ezra D."/>
            <person name="Gonzalez J."/>
            <person name="Henrissat B."/>
            <person name="Kuo A."/>
            <person name="Liang C."/>
            <person name="Lipzen A."/>
            <person name="Lutzoni F."/>
            <person name="Magnuson J."/>
            <person name="Mondo S."/>
            <person name="Nolan M."/>
            <person name="Ohm R."/>
            <person name="Pangilinan J."/>
            <person name="Park H.-J."/>
            <person name="Ramirez L."/>
            <person name="Alfaro M."/>
            <person name="Sun H."/>
            <person name="Tritt A."/>
            <person name="Yoshinaga Y."/>
            <person name="Zwiers L.-H."/>
            <person name="Turgeon B."/>
            <person name="Goodwin S."/>
            <person name="Spatafora J."/>
            <person name="Crous P."/>
            <person name="Grigoriev I."/>
        </authorList>
    </citation>
    <scope>NUCLEOTIDE SEQUENCE</scope>
    <source>
        <strain evidence="1">CBS 113818</strain>
    </source>
</reference>
<organism evidence="1 2">
    <name type="scientific">Ophiobolus disseminans</name>
    <dbReference type="NCBI Taxonomy" id="1469910"/>
    <lineage>
        <taxon>Eukaryota</taxon>
        <taxon>Fungi</taxon>
        <taxon>Dikarya</taxon>
        <taxon>Ascomycota</taxon>
        <taxon>Pezizomycotina</taxon>
        <taxon>Dothideomycetes</taxon>
        <taxon>Pleosporomycetidae</taxon>
        <taxon>Pleosporales</taxon>
        <taxon>Pleosporineae</taxon>
        <taxon>Phaeosphaeriaceae</taxon>
        <taxon>Ophiobolus</taxon>
    </lineage>
</organism>
<dbReference type="AlphaFoldDB" id="A0A6A7ALF8"/>